<evidence type="ECO:0000313" key="11">
    <source>
        <dbReference type="EMBL" id="TGG90847.1"/>
    </source>
</evidence>
<feature type="transmembrane region" description="Helical" evidence="9">
    <location>
        <begin position="275"/>
        <end position="298"/>
    </location>
</feature>
<reference evidence="11 12" key="1">
    <citation type="journal article" date="2019" name="mSystems">
        <title>Life at home and on the roam: Genomic adaptions reflect the dual lifestyle of an intracellular, facultative symbiont.</title>
        <authorList>
            <person name="Burgsdorf I."/>
        </authorList>
    </citation>
    <scope>NUCLEOTIDE SEQUENCE [LARGE SCALE GENOMIC DNA]</scope>
    <source>
        <strain evidence="11">277cV</strain>
    </source>
</reference>
<keyword evidence="8 9" id="KW-0472">Membrane</keyword>
<proteinExistence type="inferred from homology"/>
<dbReference type="PANTHER" id="PTHR42922">
    <property type="entry name" value="PHOSPHATE TRANSPORT SYSTEM PERMEASE PROTEIN PSTA"/>
    <property type="match status" value="1"/>
</dbReference>
<evidence type="ECO:0000256" key="9">
    <source>
        <dbReference type="RuleBase" id="RU363043"/>
    </source>
</evidence>
<dbReference type="Gene3D" id="1.10.3720.10">
    <property type="entry name" value="MetI-like"/>
    <property type="match status" value="1"/>
</dbReference>
<dbReference type="EMBL" id="SRMO01000084">
    <property type="protein sequence ID" value="TGG90847.1"/>
    <property type="molecule type" value="Genomic_DNA"/>
</dbReference>
<organism evidence="11 12">
    <name type="scientific">Aphanocapsa feldmannii 277cV</name>
    <dbReference type="NCBI Taxonomy" id="2507553"/>
    <lineage>
        <taxon>Bacteria</taxon>
        <taxon>Bacillati</taxon>
        <taxon>Cyanobacteriota</taxon>
        <taxon>Cyanophyceae</taxon>
        <taxon>Oscillatoriophycideae</taxon>
        <taxon>Chroococcales</taxon>
        <taxon>Microcystaceae</taxon>
        <taxon>Aphanocapsa</taxon>
    </lineage>
</organism>
<feature type="transmembrane region" description="Helical" evidence="9">
    <location>
        <begin position="149"/>
        <end position="168"/>
    </location>
</feature>
<feature type="transmembrane region" description="Helical" evidence="9">
    <location>
        <begin position="119"/>
        <end position="143"/>
    </location>
</feature>
<protein>
    <recommendedName>
        <fullName evidence="9">Phosphate transport system permease protein PstA</fullName>
    </recommendedName>
</protein>
<dbReference type="Proteomes" id="UP000317990">
    <property type="component" value="Unassembled WGS sequence"/>
</dbReference>
<dbReference type="SUPFAM" id="SSF161098">
    <property type="entry name" value="MetI-like"/>
    <property type="match status" value="1"/>
</dbReference>
<dbReference type="InterPro" id="IPR005672">
    <property type="entry name" value="Phosphate_PstA"/>
</dbReference>
<dbReference type="NCBIfam" id="TIGR00974">
    <property type="entry name" value="3a0107s02c"/>
    <property type="match status" value="1"/>
</dbReference>
<comment type="caution">
    <text evidence="9">Lacks conserved residue(s) required for the propagation of feature annotation.</text>
</comment>
<dbReference type="GO" id="GO:0005315">
    <property type="term" value="F:phosphate transmembrane transporter activity"/>
    <property type="evidence" value="ECO:0007669"/>
    <property type="project" value="InterPro"/>
</dbReference>
<keyword evidence="5" id="KW-0592">Phosphate transport</keyword>
<name>A0A524RLA9_9CHRO</name>
<comment type="similarity">
    <text evidence="2 9">Belongs to the binding-protein-dependent transport system permease family. CysTW subfamily.</text>
</comment>
<evidence type="ECO:0000256" key="8">
    <source>
        <dbReference type="ARBA" id="ARBA00023136"/>
    </source>
</evidence>
<evidence type="ECO:0000313" key="12">
    <source>
        <dbReference type="Proteomes" id="UP000317990"/>
    </source>
</evidence>
<dbReference type="GO" id="GO:0005886">
    <property type="term" value="C:plasma membrane"/>
    <property type="evidence" value="ECO:0007669"/>
    <property type="project" value="UniProtKB-SubCell"/>
</dbReference>
<dbReference type="InterPro" id="IPR000515">
    <property type="entry name" value="MetI-like"/>
</dbReference>
<evidence type="ECO:0000256" key="6">
    <source>
        <dbReference type="ARBA" id="ARBA00022692"/>
    </source>
</evidence>
<evidence type="ECO:0000256" key="7">
    <source>
        <dbReference type="ARBA" id="ARBA00022989"/>
    </source>
</evidence>
<dbReference type="InterPro" id="IPR035906">
    <property type="entry name" value="MetI-like_sf"/>
</dbReference>
<sequence length="303" mass="31942">MTITAPRLGATSLLYESSKPRNIVNRGLTAVAAMFSLIAVLPLILVLIYVLIKGGASIHPRIFFELPPPPGLSEPKGMGNAIIGTIAVTAIGALVSIPVGIGGGIYLAEMGRTTKFADAVRFGVNVLSGVPSIICGLFVYALVVNTRVIFGESFTAVAGGISLAVLMLPTIIKTTDEGMKLVPHELRLAAYGVGASRFVTITRVVLPAAIAPIATGVVLAIARAAGETAPLIFTCLFSPFWPDWERGLGLLAPVATMSVQIYNFGVMPFETQRELAWAASFVLVVLILGANLLARWLARFTAR</sequence>
<dbReference type="PROSITE" id="PS50928">
    <property type="entry name" value="ABC_TM1"/>
    <property type="match status" value="1"/>
</dbReference>
<dbReference type="PANTHER" id="PTHR42922:SF1">
    <property type="entry name" value="PHOSPHATE TRANSPORT SYSTEM PERMEASE PROTEIN PSTA"/>
    <property type="match status" value="1"/>
</dbReference>
<gene>
    <name evidence="11" type="primary">pstA</name>
    <name evidence="11" type="ORF">ERJ67_08950</name>
</gene>
<evidence type="ECO:0000256" key="4">
    <source>
        <dbReference type="ARBA" id="ARBA00022475"/>
    </source>
</evidence>
<evidence type="ECO:0000256" key="5">
    <source>
        <dbReference type="ARBA" id="ARBA00022592"/>
    </source>
</evidence>
<dbReference type="GO" id="GO:0035435">
    <property type="term" value="P:phosphate ion transmembrane transport"/>
    <property type="evidence" value="ECO:0007669"/>
    <property type="project" value="InterPro"/>
</dbReference>
<feature type="domain" description="ABC transmembrane type-1" evidence="10">
    <location>
        <begin position="82"/>
        <end position="294"/>
    </location>
</feature>
<feature type="transmembrane region" description="Helical" evidence="9">
    <location>
        <begin position="81"/>
        <end position="107"/>
    </location>
</feature>
<feature type="transmembrane region" description="Helical" evidence="9">
    <location>
        <begin position="28"/>
        <end position="52"/>
    </location>
</feature>
<keyword evidence="3" id="KW-0813">Transport</keyword>
<keyword evidence="7 9" id="KW-1133">Transmembrane helix</keyword>
<dbReference type="InterPro" id="IPR051408">
    <property type="entry name" value="Phosphate_transprt_permease"/>
</dbReference>
<comment type="caution">
    <text evidence="11">The sequence shown here is derived from an EMBL/GenBank/DDBJ whole genome shotgun (WGS) entry which is preliminary data.</text>
</comment>
<dbReference type="CDD" id="cd06261">
    <property type="entry name" value="TM_PBP2"/>
    <property type="match status" value="1"/>
</dbReference>
<dbReference type="AlphaFoldDB" id="A0A524RLA9"/>
<comment type="subcellular location">
    <subcellularLocation>
        <location evidence="1 9">Cell membrane</location>
        <topology evidence="1 9">Multi-pass membrane protein</topology>
    </subcellularLocation>
</comment>
<keyword evidence="4 9" id="KW-1003">Cell membrane</keyword>
<keyword evidence="6 9" id="KW-0812">Transmembrane</keyword>
<evidence type="ECO:0000256" key="2">
    <source>
        <dbReference type="ARBA" id="ARBA00007069"/>
    </source>
</evidence>
<evidence type="ECO:0000259" key="10">
    <source>
        <dbReference type="PROSITE" id="PS50928"/>
    </source>
</evidence>
<evidence type="ECO:0000256" key="3">
    <source>
        <dbReference type="ARBA" id="ARBA00022448"/>
    </source>
</evidence>
<dbReference type="Pfam" id="PF00528">
    <property type="entry name" value="BPD_transp_1"/>
    <property type="match status" value="1"/>
</dbReference>
<accession>A0A524RLA9</accession>
<evidence type="ECO:0000256" key="1">
    <source>
        <dbReference type="ARBA" id="ARBA00004651"/>
    </source>
</evidence>